<evidence type="ECO:0000259" key="2">
    <source>
        <dbReference type="Pfam" id="PF18701"/>
    </source>
</evidence>
<dbReference type="InterPro" id="IPR040676">
    <property type="entry name" value="DUF5641"/>
</dbReference>
<dbReference type="Pfam" id="PF19019">
    <property type="entry name" value="Phlebo_G2_C"/>
    <property type="match status" value="1"/>
</dbReference>
<organism evidence="4 5">
    <name type="scientific">Plectus sambesii</name>
    <dbReference type="NCBI Taxonomy" id="2011161"/>
    <lineage>
        <taxon>Eukaryota</taxon>
        <taxon>Metazoa</taxon>
        <taxon>Ecdysozoa</taxon>
        <taxon>Nematoda</taxon>
        <taxon>Chromadorea</taxon>
        <taxon>Plectida</taxon>
        <taxon>Plectina</taxon>
        <taxon>Plectoidea</taxon>
        <taxon>Plectidae</taxon>
        <taxon>Plectus</taxon>
    </lineage>
</organism>
<feature type="transmembrane region" description="Helical" evidence="1">
    <location>
        <begin position="469"/>
        <end position="490"/>
    </location>
</feature>
<evidence type="ECO:0000313" key="4">
    <source>
        <dbReference type="Proteomes" id="UP000887566"/>
    </source>
</evidence>
<dbReference type="Proteomes" id="UP000887566">
    <property type="component" value="Unplaced"/>
</dbReference>
<feature type="domain" description="DUF5641" evidence="2">
    <location>
        <begin position="23"/>
        <end position="122"/>
    </location>
</feature>
<dbReference type="PANTHER" id="PTHR47331:SF1">
    <property type="entry name" value="GAG-LIKE PROTEIN"/>
    <property type="match status" value="1"/>
</dbReference>
<sequence length="496" mass="56167">MEVEGEEEYKPDGPNSQDKLIKVWNKTLRTLDRFWTLWRSDYLTSLRERQQRFHQEPRSRARYTPQAGEVVLIRDDIVPRGLWRLGKVEEVTTSSDDEIRVAKVKVANGHILRRAINHLYPLEVSESSQELKDDNHQATKQTSPVQLASDQGKYNLRPRRHKVLFMLAIVLATCIRGTLMETYGDATIVRRIHAQTCVSQGRVLNEMANGTICWTMINCHEGQIRRITEAIESQHCGPPCMCPSWATGCSLYEGKFAGSSNIGNVKTKRLVQENRPTFCATTPRNGCKTTAHARLLNQIELYDGTTHWVWNLHLVTQDHMHGAYECVGNQNGSQSGSERFCKQDTCHIKEASLTGCYNCDNGAELTIQCQTGFGQAIAHVSCATTSFHLDCSPQPQTQAIRLHLSQSDIDEKCQVTCPAATTSFQLKGKLFLFTTTQRIDHPTSWLGMVTGTSFVPLLRRALFGDFDSFLTTIVILFACLIITMVIRSLMCRRYRY</sequence>
<keyword evidence="1" id="KW-0812">Transmembrane</keyword>
<name>A0A914XLL5_9BILA</name>
<reference evidence="5" key="1">
    <citation type="submission" date="2022-11" db="UniProtKB">
        <authorList>
            <consortium name="WormBaseParasite"/>
        </authorList>
    </citation>
    <scope>IDENTIFICATION</scope>
</reference>
<accession>A0A914XLL5</accession>
<dbReference type="Pfam" id="PF18701">
    <property type="entry name" value="DUF5641"/>
    <property type="match status" value="1"/>
</dbReference>
<dbReference type="PANTHER" id="PTHR47331">
    <property type="entry name" value="PHD-TYPE DOMAIN-CONTAINING PROTEIN"/>
    <property type="match status" value="1"/>
</dbReference>
<dbReference type="AlphaFoldDB" id="A0A914XLL5"/>
<dbReference type="Gene3D" id="2.60.40.3770">
    <property type="match status" value="1"/>
</dbReference>
<keyword evidence="1" id="KW-0472">Membrane</keyword>
<protein>
    <submittedName>
        <fullName evidence="5">DUF5641 domain-containing protein</fullName>
    </submittedName>
</protein>
<feature type="domain" description="Phlebovirus glycoprotein G2 C-terminal" evidence="3">
    <location>
        <begin position="346"/>
        <end position="432"/>
    </location>
</feature>
<evidence type="ECO:0000313" key="5">
    <source>
        <dbReference type="WBParaSite" id="PSAMB.scaffold9038size5435.g32058.t1"/>
    </source>
</evidence>
<keyword evidence="4" id="KW-1185">Reference proteome</keyword>
<proteinExistence type="predicted"/>
<dbReference type="InterPro" id="IPR043603">
    <property type="entry name" value="Phlebo_G2_C"/>
</dbReference>
<dbReference type="WBParaSite" id="PSAMB.scaffold9038size5435.g32058.t1">
    <property type="protein sequence ID" value="PSAMB.scaffold9038size5435.g32058.t1"/>
    <property type="gene ID" value="PSAMB.scaffold9038size5435.g32058"/>
</dbReference>
<evidence type="ECO:0000259" key="3">
    <source>
        <dbReference type="Pfam" id="PF19019"/>
    </source>
</evidence>
<evidence type="ECO:0000256" key="1">
    <source>
        <dbReference type="SAM" id="Phobius"/>
    </source>
</evidence>
<keyword evidence="1" id="KW-1133">Transmembrane helix</keyword>